<dbReference type="SMART" id="SM00355">
    <property type="entry name" value="ZnF_C2H2"/>
    <property type="match status" value="6"/>
</dbReference>
<feature type="domain" description="C2H2-type" evidence="4">
    <location>
        <begin position="631"/>
        <end position="658"/>
    </location>
</feature>
<evidence type="ECO:0000259" key="3">
    <source>
        <dbReference type="PROSITE" id="PS50097"/>
    </source>
</evidence>
<dbReference type="InterPro" id="IPR013087">
    <property type="entry name" value="Znf_C2H2_type"/>
</dbReference>
<dbReference type="PANTHER" id="PTHR46105:SF28">
    <property type="entry name" value="ZINC FINGER PROTEIN 37-LIKE"/>
    <property type="match status" value="1"/>
</dbReference>
<dbReference type="Pfam" id="PF00096">
    <property type="entry name" value="zf-C2H2"/>
    <property type="match status" value="5"/>
</dbReference>
<feature type="region of interest" description="Disordered" evidence="2">
    <location>
        <begin position="693"/>
        <end position="723"/>
    </location>
</feature>
<feature type="domain" description="BTB" evidence="3">
    <location>
        <begin position="24"/>
        <end position="86"/>
    </location>
</feature>
<dbReference type="Pfam" id="PF00651">
    <property type="entry name" value="BTB"/>
    <property type="match status" value="1"/>
</dbReference>
<dbReference type="PANTHER" id="PTHR46105">
    <property type="entry name" value="AGAP004733-PA"/>
    <property type="match status" value="1"/>
</dbReference>
<reference evidence="5 6" key="1">
    <citation type="submission" date="2021-05" db="EMBL/GenBank/DDBJ databases">
        <authorList>
            <person name="Zahm M."/>
            <person name="Klopp C."/>
            <person name="Cabau C."/>
            <person name="Kuhl H."/>
            <person name="Suciu R."/>
            <person name="Ciorpac M."/>
            <person name="Holostenco D."/>
            <person name="Gessner J."/>
            <person name="Wuertz S."/>
            <person name="Hohne C."/>
            <person name="Stock M."/>
            <person name="Gislard M."/>
            <person name="Lluch J."/>
            <person name="Milhes M."/>
            <person name="Lampietro C."/>
            <person name="Lopez Roques C."/>
            <person name="Donnadieu C."/>
            <person name="Du K."/>
            <person name="Schartl M."/>
            <person name="Guiguen Y."/>
        </authorList>
    </citation>
    <scope>NUCLEOTIDE SEQUENCE [LARGE SCALE GENOMIC DNA]</scope>
    <source>
        <strain evidence="5">Hh-F2</strain>
        <tissue evidence="5">Blood</tissue>
    </source>
</reference>
<dbReference type="SUPFAM" id="SSF54695">
    <property type="entry name" value="POZ domain"/>
    <property type="match status" value="1"/>
</dbReference>
<feature type="compositionally biased region" description="Basic and acidic residues" evidence="2">
    <location>
        <begin position="378"/>
        <end position="401"/>
    </location>
</feature>
<feature type="compositionally biased region" description="Acidic residues" evidence="2">
    <location>
        <begin position="165"/>
        <end position="176"/>
    </location>
</feature>
<evidence type="ECO:0000259" key="4">
    <source>
        <dbReference type="PROSITE" id="PS50157"/>
    </source>
</evidence>
<dbReference type="InterPro" id="IPR011333">
    <property type="entry name" value="SKP1/BTB/POZ_sf"/>
</dbReference>
<dbReference type="InterPro" id="IPR050457">
    <property type="entry name" value="ZnFinger_BTB_dom_contain"/>
</dbReference>
<dbReference type="PROSITE" id="PS50097">
    <property type="entry name" value="BTB"/>
    <property type="match status" value="1"/>
</dbReference>
<dbReference type="Proteomes" id="UP001369086">
    <property type="component" value="Unassembled WGS sequence"/>
</dbReference>
<dbReference type="PROSITE" id="PS50157">
    <property type="entry name" value="ZINC_FINGER_C2H2_2"/>
    <property type="match status" value="6"/>
</dbReference>
<keyword evidence="6" id="KW-1185">Reference proteome</keyword>
<dbReference type="Gene3D" id="3.30.160.60">
    <property type="entry name" value="Classic Zinc Finger"/>
    <property type="match status" value="6"/>
</dbReference>
<organism evidence="5 6">
    <name type="scientific">Huso huso</name>
    <name type="common">Beluga</name>
    <name type="synonym">Acipenser huso</name>
    <dbReference type="NCBI Taxonomy" id="61971"/>
    <lineage>
        <taxon>Eukaryota</taxon>
        <taxon>Metazoa</taxon>
        <taxon>Chordata</taxon>
        <taxon>Craniata</taxon>
        <taxon>Vertebrata</taxon>
        <taxon>Euteleostomi</taxon>
        <taxon>Actinopterygii</taxon>
        <taxon>Chondrostei</taxon>
        <taxon>Acipenseriformes</taxon>
        <taxon>Acipenseridae</taxon>
        <taxon>Huso</taxon>
    </lineage>
</organism>
<dbReference type="EMBL" id="JAHFZB010000021">
    <property type="protein sequence ID" value="KAK6477474.1"/>
    <property type="molecule type" value="Genomic_DNA"/>
</dbReference>
<evidence type="ECO:0000256" key="2">
    <source>
        <dbReference type="SAM" id="MobiDB-lite"/>
    </source>
</evidence>
<gene>
    <name evidence="5" type="ORF">HHUSO_G22444</name>
</gene>
<feature type="compositionally biased region" description="Acidic residues" evidence="2">
    <location>
        <begin position="352"/>
        <end position="377"/>
    </location>
</feature>
<feature type="domain" description="C2H2-type" evidence="4">
    <location>
        <begin position="465"/>
        <end position="492"/>
    </location>
</feature>
<feature type="domain" description="C2H2-type" evidence="4">
    <location>
        <begin position="437"/>
        <end position="464"/>
    </location>
</feature>
<dbReference type="PROSITE" id="PS00028">
    <property type="entry name" value="ZINC_FINGER_C2H2_1"/>
    <property type="match status" value="6"/>
</dbReference>
<dbReference type="SMART" id="SM00225">
    <property type="entry name" value="BTB"/>
    <property type="match status" value="1"/>
</dbReference>
<keyword evidence="1" id="KW-0479">Metal-binding</keyword>
<protein>
    <submittedName>
        <fullName evidence="5">Zinc finger and BTB domain-containing protein 17-like isoform X1</fullName>
    </submittedName>
</protein>
<feature type="domain" description="C2H2-type" evidence="4">
    <location>
        <begin position="409"/>
        <end position="436"/>
    </location>
</feature>
<sequence>MDFPWHSGKVLEQFDQQRQMGLLCDCTFVVDGVDFKAHKALLAACSLYFRMLFVEQKDVVHLDISNAAGLGQVLEFMYTAKLNLTNQNVDDVLAVAGFLQMQEIVNACTAYKTLTGPLQVTIEPSYTDSSEKMEELTKSSSGPLSVKPEDEAPPPSEENLGETVQESDVEQPAEGDEPPKAETMEEPTGSTDQPMTEPAVELSAVEESQESATQSGAEPEGSAARAITVTKLATEPEALPEGAQPIAEPKAPAAQPIEESAGVTADLVEEAQGGMEVQGEKTGEDKLGAGFEDDEDDPNYRPDVPLNDPVEQTTYMMSRQKRRKLVTKRAEQAGTDEQELEEGEVRLSKEEGEIEEEDEEEDEDEMEEEDEEEAEDGQMDHDSGSDGRQLRSGAHNDRSESRAYGSVLHKCEECGKQFTTSGALQRHVRIHTGEKPCRCMVCGKGFTQASSLIAHVRQHTGEKPYVCDRCGKRFVQSSQLANHIRHHDNIRPHRCNVCNKAFVNVGDLSKHIIIHTGEKPYLCDKCGRGFNRVDNLRSHVKTVHQGQAGMKKLVTKSHEDLEEDEVSIVTVTTDEIVTLTTEALAASAVAQLTVVPVATAVTADETEALKAEITKAVEKVQEADPNTQILYACDSCGDKFLDASSLAQHVRIHTAQALVMFQADSDFYQQYGGTASWQTTEQVIQTGELLFRARDGDGDGDGEELQTSEGEPVEMECTSQPAE</sequence>
<feature type="compositionally biased region" description="Basic and acidic residues" evidence="2">
    <location>
        <begin position="278"/>
        <end position="287"/>
    </location>
</feature>
<accession>A0ABR0YY13</accession>
<evidence type="ECO:0000313" key="5">
    <source>
        <dbReference type="EMBL" id="KAK6477474.1"/>
    </source>
</evidence>
<dbReference type="CDD" id="cd00065">
    <property type="entry name" value="FYVE_like_SF"/>
    <property type="match status" value="1"/>
</dbReference>
<keyword evidence="1" id="KW-0863">Zinc-finger</keyword>
<feature type="domain" description="C2H2-type" evidence="4">
    <location>
        <begin position="493"/>
        <end position="520"/>
    </location>
</feature>
<keyword evidence="1" id="KW-0862">Zinc</keyword>
<evidence type="ECO:0000313" key="6">
    <source>
        <dbReference type="Proteomes" id="UP001369086"/>
    </source>
</evidence>
<dbReference type="SUPFAM" id="SSF57667">
    <property type="entry name" value="beta-beta-alpha zinc fingers"/>
    <property type="match status" value="4"/>
</dbReference>
<comment type="caution">
    <text evidence="5">The sequence shown here is derived from an EMBL/GenBank/DDBJ whole genome shotgun (WGS) entry which is preliminary data.</text>
</comment>
<feature type="region of interest" description="Disordered" evidence="2">
    <location>
        <begin position="125"/>
        <end position="401"/>
    </location>
</feature>
<dbReference type="Gene3D" id="3.30.710.10">
    <property type="entry name" value="Potassium Channel Kv1.1, Chain A"/>
    <property type="match status" value="1"/>
</dbReference>
<proteinExistence type="predicted"/>
<feature type="domain" description="C2H2-type" evidence="4">
    <location>
        <begin position="521"/>
        <end position="549"/>
    </location>
</feature>
<dbReference type="InterPro" id="IPR000210">
    <property type="entry name" value="BTB/POZ_dom"/>
</dbReference>
<name>A0ABR0YY13_HUSHU</name>
<feature type="compositionally biased region" description="Acidic residues" evidence="2">
    <location>
        <begin position="698"/>
        <end position="714"/>
    </location>
</feature>
<dbReference type="CDD" id="cd18206">
    <property type="entry name" value="BTB_POZ_ZBTB17_MIZ1"/>
    <property type="match status" value="1"/>
</dbReference>
<evidence type="ECO:0000256" key="1">
    <source>
        <dbReference type="PROSITE-ProRule" id="PRU00042"/>
    </source>
</evidence>
<dbReference type="InterPro" id="IPR036236">
    <property type="entry name" value="Znf_C2H2_sf"/>
</dbReference>